<dbReference type="PANTHER" id="PTHR43724">
    <property type="entry name" value="PYRUVATE SYNTHASE SUBUNIT PORD"/>
    <property type="match status" value="1"/>
</dbReference>
<evidence type="ECO:0000256" key="5">
    <source>
        <dbReference type="ARBA" id="ARBA00023014"/>
    </source>
</evidence>
<protein>
    <submittedName>
        <fullName evidence="7">4Fe-4S ferredoxin iron-sulfur binding domain-containing protein</fullName>
    </submittedName>
</protein>
<feature type="domain" description="4Fe-4S ferredoxin-type" evidence="6">
    <location>
        <begin position="265"/>
        <end position="294"/>
    </location>
</feature>
<dbReference type="SUPFAM" id="SSF54862">
    <property type="entry name" value="4Fe-4S ferredoxins"/>
    <property type="match status" value="2"/>
</dbReference>
<organism evidence="7 8">
    <name type="scientific">Marinithermus hydrothermalis (strain DSM 14884 / JCM 11576 / T1)</name>
    <dbReference type="NCBI Taxonomy" id="869210"/>
    <lineage>
        <taxon>Bacteria</taxon>
        <taxon>Thermotogati</taxon>
        <taxon>Deinococcota</taxon>
        <taxon>Deinococci</taxon>
        <taxon>Thermales</taxon>
        <taxon>Thermaceae</taxon>
        <taxon>Marinithermus</taxon>
    </lineage>
</organism>
<evidence type="ECO:0000313" key="7">
    <source>
        <dbReference type="EMBL" id="AEB10883.1"/>
    </source>
</evidence>
<proteinExistence type="predicted"/>
<dbReference type="KEGG" id="mhd:Marky_0120"/>
<evidence type="ECO:0000256" key="2">
    <source>
        <dbReference type="ARBA" id="ARBA00022723"/>
    </source>
</evidence>
<reference evidence="7 8" key="1">
    <citation type="journal article" date="2012" name="Stand. Genomic Sci.">
        <title>Complete genome sequence of the aerobic, heterotroph Marinithermus hydrothermalis type strain (T1(T)) from a deep-sea hydrothermal vent chimney.</title>
        <authorList>
            <person name="Copeland A."/>
            <person name="Gu W."/>
            <person name="Yasawong M."/>
            <person name="Lapidus A."/>
            <person name="Lucas S."/>
            <person name="Deshpande S."/>
            <person name="Pagani I."/>
            <person name="Tapia R."/>
            <person name="Cheng J.F."/>
            <person name="Goodwin L.A."/>
            <person name="Pitluck S."/>
            <person name="Liolios K."/>
            <person name="Ivanova N."/>
            <person name="Mavromatis K."/>
            <person name="Mikhailova N."/>
            <person name="Pati A."/>
            <person name="Chen A."/>
            <person name="Palaniappan K."/>
            <person name="Land M."/>
            <person name="Pan C."/>
            <person name="Brambilla E.M."/>
            <person name="Rohde M."/>
            <person name="Tindall B.J."/>
            <person name="Sikorski J."/>
            <person name="Goker M."/>
            <person name="Detter J.C."/>
            <person name="Bristow J."/>
            <person name="Eisen J.A."/>
            <person name="Markowitz V."/>
            <person name="Hugenholtz P."/>
            <person name="Kyrpides N.C."/>
            <person name="Klenk H.P."/>
            <person name="Woyke T."/>
        </authorList>
    </citation>
    <scope>NUCLEOTIDE SEQUENCE [LARGE SCALE GENOMIC DNA]</scope>
    <source>
        <strain evidence="8">DSM 14884 / JCM 11576 / T1</strain>
    </source>
</reference>
<evidence type="ECO:0000313" key="8">
    <source>
        <dbReference type="Proteomes" id="UP000007030"/>
    </source>
</evidence>
<evidence type="ECO:0000256" key="1">
    <source>
        <dbReference type="ARBA" id="ARBA00022485"/>
    </source>
</evidence>
<dbReference type="EMBL" id="CP002630">
    <property type="protein sequence ID" value="AEB10883.1"/>
    <property type="molecule type" value="Genomic_DNA"/>
</dbReference>
<keyword evidence="8" id="KW-1185">Reference proteome</keyword>
<keyword evidence="5" id="KW-0411">Iron-sulfur</keyword>
<dbReference type="eggNOG" id="COG1149">
    <property type="taxonomic scope" value="Bacteria"/>
</dbReference>
<evidence type="ECO:0000256" key="3">
    <source>
        <dbReference type="ARBA" id="ARBA00022737"/>
    </source>
</evidence>
<dbReference type="Pfam" id="PF13187">
    <property type="entry name" value="Fer4_9"/>
    <property type="match status" value="1"/>
</dbReference>
<dbReference type="Pfam" id="PF12838">
    <property type="entry name" value="Fer4_7"/>
    <property type="match status" value="1"/>
</dbReference>
<dbReference type="RefSeq" id="WP_013702938.1">
    <property type="nucleotide sequence ID" value="NC_015387.1"/>
</dbReference>
<name>F2NLQ3_MARHT</name>
<dbReference type="eggNOG" id="COG1148">
    <property type="taxonomic scope" value="Bacteria"/>
</dbReference>
<dbReference type="InterPro" id="IPR017900">
    <property type="entry name" value="4Fe4S_Fe_S_CS"/>
</dbReference>
<dbReference type="OrthoDB" id="9672at2"/>
<gene>
    <name evidence="7" type="ordered locus">Marky_0120</name>
</gene>
<dbReference type="InterPro" id="IPR017896">
    <property type="entry name" value="4Fe4S_Fe-S-bd"/>
</dbReference>
<sequence length="325" mass="34701">MGLFDNLIEAFLKLTDPTPRFTPERCLRERYAVGSCQICYETCPHEAISLEHYTVEVDDTRCTGCGLCTGACPGVALEFPLGPLQEALDKGRGRVRCSRAEGGGEEVYCLGRLTPGLLADAATKHGRLVLAHGECARCPIGGAEVPERLQAMAAEARRYAPGLELELIQGRLPERPVARRELFSALLTGTRRTAATLLPEVPPQAVGAPEELPSELRLRRAAARRGAEGVRWPRIEVEAGCTLCPVCANVCPTGAVRRETVGEEVVLSLALEACTGCGACVRSCPPQVIRVREASAAEVRAGTVELFRGAPLGHDPLAGLEEGNA</sequence>
<dbReference type="STRING" id="869210.Marky_0120"/>
<dbReference type="AlphaFoldDB" id="F2NLQ3"/>
<dbReference type="Gene3D" id="3.30.70.20">
    <property type="match status" value="2"/>
</dbReference>
<dbReference type="PROSITE" id="PS00198">
    <property type="entry name" value="4FE4S_FER_1"/>
    <property type="match status" value="2"/>
</dbReference>
<dbReference type="GO" id="GO:0051539">
    <property type="term" value="F:4 iron, 4 sulfur cluster binding"/>
    <property type="evidence" value="ECO:0007669"/>
    <property type="project" value="UniProtKB-KW"/>
</dbReference>
<dbReference type="PANTHER" id="PTHR43724:SF1">
    <property type="entry name" value="PYRUVATE SYNTHASE SUBUNIT PORD"/>
    <property type="match status" value="1"/>
</dbReference>
<dbReference type="GO" id="GO:0046872">
    <property type="term" value="F:metal ion binding"/>
    <property type="evidence" value="ECO:0007669"/>
    <property type="project" value="UniProtKB-KW"/>
</dbReference>
<dbReference type="HOGENOM" id="CLU_048087_2_0_0"/>
<dbReference type="PROSITE" id="PS51379">
    <property type="entry name" value="4FE4S_FER_2"/>
    <property type="match status" value="3"/>
</dbReference>
<keyword evidence="1" id="KW-0004">4Fe-4S</keyword>
<feature type="domain" description="4Fe-4S ferredoxin-type" evidence="6">
    <location>
        <begin position="231"/>
        <end position="261"/>
    </location>
</feature>
<accession>F2NLQ3</accession>
<keyword evidence="4" id="KW-0408">Iron</keyword>
<evidence type="ECO:0000256" key="4">
    <source>
        <dbReference type="ARBA" id="ARBA00023004"/>
    </source>
</evidence>
<keyword evidence="3" id="KW-0677">Repeat</keyword>
<dbReference type="Proteomes" id="UP000007030">
    <property type="component" value="Chromosome"/>
</dbReference>
<feature type="domain" description="4Fe-4S ferredoxin-type" evidence="6">
    <location>
        <begin position="53"/>
        <end position="82"/>
    </location>
</feature>
<evidence type="ECO:0000259" key="6">
    <source>
        <dbReference type="PROSITE" id="PS51379"/>
    </source>
</evidence>
<keyword evidence="2" id="KW-0479">Metal-binding</keyword>